<comment type="function">
    <text evidence="10 12">Involved in protein export. Acts as a chaperone by maintaining the newly synthesized protein in an open conformation. Functions as a peptidyl-prolyl cis-trans isomerase.</text>
</comment>
<reference evidence="17 18" key="1">
    <citation type="submission" date="2024-03" db="EMBL/GenBank/DDBJ databases">
        <title>Human intestinal bacterial collection.</title>
        <authorList>
            <person name="Pauvert C."/>
            <person name="Hitch T.C.A."/>
            <person name="Clavel T."/>
        </authorList>
    </citation>
    <scope>NUCLEOTIDE SEQUENCE [LARGE SCALE GENOMIC DNA]</scope>
    <source>
        <strain evidence="17 18">CLA-AA-H78B</strain>
    </source>
</reference>
<dbReference type="Gene3D" id="3.10.50.40">
    <property type="match status" value="1"/>
</dbReference>
<comment type="similarity">
    <text evidence="2 12 14">Belongs to the FKBP-type PPIase family. Tig subfamily.</text>
</comment>
<evidence type="ECO:0000256" key="8">
    <source>
        <dbReference type="ARBA" id="ARBA00023235"/>
    </source>
</evidence>
<dbReference type="Pfam" id="PF05697">
    <property type="entry name" value="Trigger_N"/>
    <property type="match status" value="1"/>
</dbReference>
<evidence type="ECO:0000256" key="9">
    <source>
        <dbReference type="ARBA" id="ARBA00023306"/>
    </source>
</evidence>
<dbReference type="InterPro" id="IPR046357">
    <property type="entry name" value="PPIase_dom_sf"/>
</dbReference>
<comment type="subcellular location">
    <subcellularLocation>
        <location evidence="12">Cytoplasm</location>
    </subcellularLocation>
    <text evidence="12">About half TF is bound to the ribosome near the polypeptide exit tunnel while the other half is free in the cytoplasm.</text>
</comment>
<dbReference type="Pfam" id="PF05698">
    <property type="entry name" value="Trigger_C"/>
    <property type="match status" value="1"/>
</dbReference>
<evidence type="ECO:0000313" key="17">
    <source>
        <dbReference type="EMBL" id="MEQ2579828.1"/>
    </source>
</evidence>
<keyword evidence="6 12" id="KW-0697">Rotamase</keyword>
<gene>
    <name evidence="12 17" type="primary">tig</name>
    <name evidence="17" type="ORF">WMO62_13520</name>
</gene>
<sequence length="428" mass="47655">MSVQVEKLEKNMAKLTVEVPAENVEKAIQGAYNKMKKSINIPGFRKGKAPRQLIEKMYGKEVFYNDAIDAMLPSAYSDAVEECGEEIVSHPQIDVVQIESGKPFVFTATVAVKPAVELGEYKGIQVEKAPIEVKDEEIEAQITKEREANSRTVTVDDRAVAQGDIVTLDFEGFVDGVAFEGGKGENYDLTIGSNTFIPGFEDQLVGAEIGKELDVNVTFPEEYGAKELAGKAAVFKCKVNGIKVKELPTVDDEFAQEVSEFDTLDEYKADIKAKLLKEKEDEAARAKEDAVIGKIIEGAKMEIPDAMVEYQTRQMLDEFAQRIQSQGISLDQYFQFTGLTEEKYMEEMKPRALQNIQSRLVLEAVAQAENLVAEEADIEEEIKKMADMYKMEADKIKELLGERQMEEMKKDIAVQKAAKLVAEAAVEA</sequence>
<evidence type="ECO:0000256" key="7">
    <source>
        <dbReference type="ARBA" id="ARBA00023186"/>
    </source>
</evidence>
<evidence type="ECO:0000256" key="15">
    <source>
        <dbReference type="SAM" id="Coils"/>
    </source>
</evidence>
<dbReference type="InterPro" id="IPR001179">
    <property type="entry name" value="PPIase_FKBP_dom"/>
</dbReference>
<dbReference type="RefSeq" id="WP_349144982.1">
    <property type="nucleotide sequence ID" value="NZ_JBBMFC010000029.1"/>
</dbReference>
<dbReference type="Pfam" id="PF00254">
    <property type="entry name" value="FKBP_C"/>
    <property type="match status" value="1"/>
</dbReference>
<feature type="coiled-coil region" evidence="15">
    <location>
        <begin position="361"/>
        <end position="388"/>
    </location>
</feature>
<dbReference type="PANTHER" id="PTHR30560">
    <property type="entry name" value="TRIGGER FACTOR CHAPERONE AND PEPTIDYL-PROLYL CIS/TRANS ISOMERASE"/>
    <property type="match status" value="1"/>
</dbReference>
<organism evidence="17 18">
    <name type="scientific">Hominiventricola aquisgranensis</name>
    <dbReference type="NCBI Taxonomy" id="3133164"/>
    <lineage>
        <taxon>Bacteria</taxon>
        <taxon>Bacillati</taxon>
        <taxon>Bacillota</taxon>
        <taxon>Clostridia</taxon>
        <taxon>Lachnospirales</taxon>
        <taxon>Lachnospiraceae</taxon>
        <taxon>Hominiventricola</taxon>
    </lineage>
</organism>
<keyword evidence="12" id="KW-0963">Cytoplasm</keyword>
<dbReference type="Proteomes" id="UP001470288">
    <property type="component" value="Unassembled WGS sequence"/>
</dbReference>
<keyword evidence="5 12" id="KW-0132">Cell division</keyword>
<evidence type="ECO:0000256" key="11">
    <source>
        <dbReference type="ARBA" id="ARBA00029986"/>
    </source>
</evidence>
<evidence type="ECO:0000256" key="4">
    <source>
        <dbReference type="ARBA" id="ARBA00016902"/>
    </source>
</evidence>
<dbReference type="EC" id="5.2.1.8" evidence="3 12"/>
<keyword evidence="15" id="KW-0175">Coiled coil</keyword>
<keyword evidence="7 12" id="KW-0143">Chaperone</keyword>
<dbReference type="SUPFAM" id="SSF102735">
    <property type="entry name" value="Trigger factor ribosome-binding domain"/>
    <property type="match status" value="1"/>
</dbReference>
<dbReference type="EMBL" id="JBBMFC010000029">
    <property type="protein sequence ID" value="MEQ2579828.1"/>
    <property type="molecule type" value="Genomic_DNA"/>
</dbReference>
<proteinExistence type="inferred from homology"/>
<dbReference type="InterPro" id="IPR005215">
    <property type="entry name" value="Trig_fac"/>
</dbReference>
<keyword evidence="8 12" id="KW-0413">Isomerase</keyword>
<dbReference type="InterPro" id="IPR036611">
    <property type="entry name" value="Trigger_fac_ribosome-bd_sf"/>
</dbReference>
<dbReference type="SUPFAM" id="SSF109998">
    <property type="entry name" value="Triger factor/SurA peptide-binding domain-like"/>
    <property type="match status" value="1"/>
</dbReference>
<dbReference type="Gene3D" id="1.10.3120.10">
    <property type="entry name" value="Trigger factor, C-terminal domain"/>
    <property type="match status" value="1"/>
</dbReference>
<keyword evidence="18" id="KW-1185">Reference proteome</keyword>
<evidence type="ECO:0000256" key="14">
    <source>
        <dbReference type="RuleBase" id="RU003914"/>
    </source>
</evidence>
<comment type="catalytic activity">
    <reaction evidence="1 12 13">
        <text>[protein]-peptidylproline (omega=180) = [protein]-peptidylproline (omega=0)</text>
        <dbReference type="Rhea" id="RHEA:16237"/>
        <dbReference type="Rhea" id="RHEA-COMP:10747"/>
        <dbReference type="Rhea" id="RHEA-COMP:10748"/>
        <dbReference type="ChEBI" id="CHEBI:83833"/>
        <dbReference type="ChEBI" id="CHEBI:83834"/>
        <dbReference type="EC" id="5.2.1.8"/>
    </reaction>
</comment>
<evidence type="ECO:0000256" key="3">
    <source>
        <dbReference type="ARBA" id="ARBA00013194"/>
    </source>
</evidence>
<dbReference type="GO" id="GO:0003755">
    <property type="term" value="F:peptidyl-prolyl cis-trans isomerase activity"/>
    <property type="evidence" value="ECO:0007669"/>
    <property type="project" value="UniProtKB-EC"/>
</dbReference>
<evidence type="ECO:0000256" key="13">
    <source>
        <dbReference type="PROSITE-ProRule" id="PRU00277"/>
    </source>
</evidence>
<dbReference type="NCBIfam" id="TIGR00115">
    <property type="entry name" value="tig"/>
    <property type="match status" value="1"/>
</dbReference>
<dbReference type="InterPro" id="IPR027304">
    <property type="entry name" value="Trigger_fact/SurA_dom_sf"/>
</dbReference>
<feature type="domain" description="PPIase FKBP-type" evidence="16">
    <location>
        <begin position="163"/>
        <end position="245"/>
    </location>
</feature>
<accession>A0ABV1I3P8</accession>
<evidence type="ECO:0000256" key="2">
    <source>
        <dbReference type="ARBA" id="ARBA00005464"/>
    </source>
</evidence>
<evidence type="ECO:0000259" key="16">
    <source>
        <dbReference type="PROSITE" id="PS50059"/>
    </source>
</evidence>
<comment type="domain">
    <text evidence="12">Consists of 3 domains; the N-terminus binds the ribosome, the middle domain has PPIase activity, while the C-terminus has intrinsic chaperone activity on its own.</text>
</comment>
<dbReference type="PIRSF" id="PIRSF003095">
    <property type="entry name" value="Trigger_factor"/>
    <property type="match status" value="1"/>
</dbReference>
<evidence type="ECO:0000256" key="6">
    <source>
        <dbReference type="ARBA" id="ARBA00023110"/>
    </source>
</evidence>
<comment type="caution">
    <text evidence="17">The sequence shown here is derived from an EMBL/GenBank/DDBJ whole genome shotgun (WGS) entry which is preliminary data.</text>
</comment>
<dbReference type="PANTHER" id="PTHR30560:SF3">
    <property type="entry name" value="TRIGGER FACTOR-LIKE PROTEIN TIG, CHLOROPLASTIC"/>
    <property type="match status" value="1"/>
</dbReference>
<dbReference type="Gene3D" id="3.30.70.1050">
    <property type="entry name" value="Trigger factor ribosome-binding domain"/>
    <property type="match status" value="1"/>
</dbReference>
<keyword evidence="9 12" id="KW-0131">Cell cycle</keyword>
<protein>
    <recommendedName>
        <fullName evidence="4 12">Trigger factor</fullName>
        <shortName evidence="12">TF</shortName>
        <ecNumber evidence="3 12">5.2.1.8</ecNumber>
    </recommendedName>
    <alternativeName>
        <fullName evidence="11 12">PPIase</fullName>
    </alternativeName>
</protein>
<dbReference type="SUPFAM" id="SSF54534">
    <property type="entry name" value="FKBP-like"/>
    <property type="match status" value="1"/>
</dbReference>
<evidence type="ECO:0000256" key="10">
    <source>
        <dbReference type="ARBA" id="ARBA00024849"/>
    </source>
</evidence>
<dbReference type="InterPro" id="IPR037041">
    <property type="entry name" value="Trigger_fac_C_sf"/>
</dbReference>
<evidence type="ECO:0000256" key="1">
    <source>
        <dbReference type="ARBA" id="ARBA00000971"/>
    </source>
</evidence>
<dbReference type="InterPro" id="IPR008881">
    <property type="entry name" value="Trigger_fac_ribosome-bd_bac"/>
</dbReference>
<evidence type="ECO:0000256" key="12">
    <source>
        <dbReference type="HAMAP-Rule" id="MF_00303"/>
    </source>
</evidence>
<evidence type="ECO:0000256" key="5">
    <source>
        <dbReference type="ARBA" id="ARBA00022618"/>
    </source>
</evidence>
<dbReference type="HAMAP" id="MF_00303">
    <property type="entry name" value="Trigger_factor_Tig"/>
    <property type="match status" value="1"/>
</dbReference>
<dbReference type="InterPro" id="IPR008880">
    <property type="entry name" value="Trigger_fac_C"/>
</dbReference>
<dbReference type="PROSITE" id="PS50059">
    <property type="entry name" value="FKBP_PPIASE"/>
    <property type="match status" value="1"/>
</dbReference>
<evidence type="ECO:0000313" key="18">
    <source>
        <dbReference type="Proteomes" id="UP001470288"/>
    </source>
</evidence>
<name>A0ABV1I3P8_9FIRM</name>